<sequence length="194" mass="21344">MRFPVILLVLLAWFAIGLAIPTFGGFSAIGSLIPGLSSLQANEFRHSKKSLPKHLNVRGPKYADEVGNLSLTSEPTFYYIHRDRLWRYVNDSCIHAVNVVNSSEHAPGTDQFPLQLILDEKPSGIDKGAWKWQGTNLIYQLGPSNNSGVYYDCTLPDGGHIVLTFLQRERTNIGNDPANSESGTSMGNNPANSE</sequence>
<feature type="signal peptide" evidence="2">
    <location>
        <begin position="1"/>
        <end position="19"/>
    </location>
</feature>
<dbReference type="AlphaFoldDB" id="A0A6A4ILT9"/>
<keyword evidence="4" id="KW-1185">Reference proteome</keyword>
<evidence type="ECO:0000313" key="3">
    <source>
        <dbReference type="EMBL" id="KAE9410503.1"/>
    </source>
</evidence>
<organism evidence="3 4">
    <name type="scientific">Gymnopus androsaceus JB14</name>
    <dbReference type="NCBI Taxonomy" id="1447944"/>
    <lineage>
        <taxon>Eukaryota</taxon>
        <taxon>Fungi</taxon>
        <taxon>Dikarya</taxon>
        <taxon>Basidiomycota</taxon>
        <taxon>Agaricomycotina</taxon>
        <taxon>Agaricomycetes</taxon>
        <taxon>Agaricomycetidae</taxon>
        <taxon>Agaricales</taxon>
        <taxon>Marasmiineae</taxon>
        <taxon>Omphalotaceae</taxon>
        <taxon>Gymnopus</taxon>
    </lineage>
</organism>
<accession>A0A6A4ILT9</accession>
<proteinExistence type="predicted"/>
<protein>
    <recommendedName>
        <fullName evidence="5">Ricin B lectin domain-containing protein</fullName>
    </recommendedName>
</protein>
<reference evidence="3" key="1">
    <citation type="journal article" date="2019" name="Environ. Microbiol.">
        <title>Fungal ecological strategies reflected in gene transcription - a case study of two litter decomposers.</title>
        <authorList>
            <person name="Barbi F."/>
            <person name="Kohler A."/>
            <person name="Barry K."/>
            <person name="Baskaran P."/>
            <person name="Daum C."/>
            <person name="Fauchery L."/>
            <person name="Ihrmark K."/>
            <person name="Kuo A."/>
            <person name="LaButti K."/>
            <person name="Lipzen A."/>
            <person name="Morin E."/>
            <person name="Grigoriev I.V."/>
            <person name="Henrissat B."/>
            <person name="Lindahl B."/>
            <person name="Martin F."/>
        </authorList>
    </citation>
    <scope>NUCLEOTIDE SEQUENCE</scope>
    <source>
        <strain evidence="3">JB14</strain>
    </source>
</reference>
<keyword evidence="2" id="KW-0732">Signal</keyword>
<feature type="region of interest" description="Disordered" evidence="1">
    <location>
        <begin position="172"/>
        <end position="194"/>
    </location>
</feature>
<dbReference type="OrthoDB" id="3229881at2759"/>
<feature type="chain" id="PRO_5025620727" description="Ricin B lectin domain-containing protein" evidence="2">
    <location>
        <begin position="20"/>
        <end position="194"/>
    </location>
</feature>
<gene>
    <name evidence="3" type="ORF">BT96DRAFT_931239</name>
</gene>
<evidence type="ECO:0000313" key="4">
    <source>
        <dbReference type="Proteomes" id="UP000799118"/>
    </source>
</evidence>
<dbReference type="Proteomes" id="UP000799118">
    <property type="component" value="Unassembled WGS sequence"/>
</dbReference>
<evidence type="ECO:0000256" key="1">
    <source>
        <dbReference type="SAM" id="MobiDB-lite"/>
    </source>
</evidence>
<name>A0A6A4ILT9_9AGAR</name>
<evidence type="ECO:0000256" key="2">
    <source>
        <dbReference type="SAM" id="SignalP"/>
    </source>
</evidence>
<dbReference type="EMBL" id="ML769385">
    <property type="protein sequence ID" value="KAE9410503.1"/>
    <property type="molecule type" value="Genomic_DNA"/>
</dbReference>
<evidence type="ECO:0008006" key="5">
    <source>
        <dbReference type="Google" id="ProtNLM"/>
    </source>
</evidence>